<proteinExistence type="predicted"/>
<keyword evidence="1" id="KW-0812">Transmembrane</keyword>
<evidence type="ECO:0000256" key="1">
    <source>
        <dbReference type="SAM" id="Phobius"/>
    </source>
</evidence>
<comment type="caution">
    <text evidence="2">The sequence shown here is derived from an EMBL/GenBank/DDBJ whole genome shotgun (WGS) entry which is preliminary data.</text>
</comment>
<dbReference type="Proteomes" id="UP001597046">
    <property type="component" value="Unassembled WGS sequence"/>
</dbReference>
<name>A0ABW3MUY3_9MICO</name>
<accession>A0ABW3MUY3</accession>
<gene>
    <name evidence="2" type="ORF">ACFQ2V_09155</name>
</gene>
<keyword evidence="1" id="KW-0472">Membrane</keyword>
<sequence length="199" mass="20924">MDDEPESTLTDEAPPRLRRSGRRWVQIVIAVTAALIPVVAAIIHAGTSGSLEPGAGASPTPPTPGTVYGWFAYADPNTKKGTAIGTPVDAVERAGLRLPEHASIDKVETQTYADAAETYLFVFHVDAAIAEAFCTQDGLEGPRPVSALPAAVAEQMDFPTITPGSRWCGGSAPTNPAWSRHFLIGPGDPATVHLSLQRS</sequence>
<protein>
    <submittedName>
        <fullName evidence="2">Uncharacterized protein</fullName>
    </submittedName>
</protein>
<feature type="transmembrane region" description="Helical" evidence="1">
    <location>
        <begin position="24"/>
        <end position="43"/>
    </location>
</feature>
<keyword evidence="1" id="KW-1133">Transmembrane helix</keyword>
<evidence type="ECO:0000313" key="3">
    <source>
        <dbReference type="Proteomes" id="UP001597046"/>
    </source>
</evidence>
<reference evidence="3" key="1">
    <citation type="journal article" date="2019" name="Int. J. Syst. Evol. Microbiol.">
        <title>The Global Catalogue of Microorganisms (GCM) 10K type strain sequencing project: providing services to taxonomists for standard genome sequencing and annotation.</title>
        <authorList>
            <consortium name="The Broad Institute Genomics Platform"/>
            <consortium name="The Broad Institute Genome Sequencing Center for Infectious Disease"/>
            <person name="Wu L."/>
            <person name="Ma J."/>
        </authorList>
    </citation>
    <scope>NUCLEOTIDE SEQUENCE [LARGE SCALE GENOMIC DNA]</scope>
    <source>
        <strain evidence="3">CCUG 57508</strain>
    </source>
</reference>
<evidence type="ECO:0000313" key="2">
    <source>
        <dbReference type="EMBL" id="MFD1054468.1"/>
    </source>
</evidence>
<organism evidence="2 3">
    <name type="scientific">Terrabacter terrigena</name>
    <dbReference type="NCBI Taxonomy" id="574718"/>
    <lineage>
        <taxon>Bacteria</taxon>
        <taxon>Bacillati</taxon>
        <taxon>Actinomycetota</taxon>
        <taxon>Actinomycetes</taxon>
        <taxon>Micrococcales</taxon>
        <taxon>Intrasporangiaceae</taxon>
        <taxon>Terrabacter</taxon>
    </lineage>
</organism>
<dbReference type="RefSeq" id="WP_386052358.1">
    <property type="nucleotide sequence ID" value="NZ_JBHTKH010000004.1"/>
</dbReference>
<keyword evidence="3" id="KW-1185">Reference proteome</keyword>
<dbReference type="EMBL" id="JBHTKH010000004">
    <property type="protein sequence ID" value="MFD1054468.1"/>
    <property type="molecule type" value="Genomic_DNA"/>
</dbReference>